<proteinExistence type="predicted"/>
<reference evidence="3" key="1">
    <citation type="submission" date="2018-05" db="EMBL/GenBank/DDBJ databases">
        <authorList>
            <person name="Li X."/>
        </authorList>
    </citation>
    <scope>NUCLEOTIDE SEQUENCE [LARGE SCALE GENOMIC DNA]</scope>
    <source>
        <strain evidence="3">LX32</strain>
    </source>
</reference>
<protein>
    <submittedName>
        <fullName evidence="2">Uncharacterized protein</fullName>
    </submittedName>
</protein>
<keyword evidence="3" id="KW-1185">Reference proteome</keyword>
<evidence type="ECO:0000313" key="2">
    <source>
        <dbReference type="EMBL" id="RAK53185.1"/>
    </source>
</evidence>
<dbReference type="Proteomes" id="UP000249254">
    <property type="component" value="Unassembled WGS sequence"/>
</dbReference>
<dbReference type="RefSeq" id="WP_111526938.1">
    <property type="nucleotide sequence ID" value="NZ_JBHRSG010000001.1"/>
</dbReference>
<gene>
    <name evidence="2" type="ORF">DJ017_00895</name>
</gene>
<evidence type="ECO:0000256" key="1">
    <source>
        <dbReference type="SAM" id="Phobius"/>
    </source>
</evidence>
<accession>A0A328AF77</accession>
<comment type="caution">
    <text evidence="2">The sequence shown here is derived from an EMBL/GenBank/DDBJ whole genome shotgun (WGS) entry which is preliminary data.</text>
</comment>
<name>A0A328AF77_9CAUL</name>
<feature type="transmembrane region" description="Helical" evidence="1">
    <location>
        <begin position="36"/>
        <end position="55"/>
    </location>
</feature>
<keyword evidence="1" id="KW-0472">Membrane</keyword>
<sequence>MKHRRARWMVAIGLLLITAAMILHHEGPAALRNDGLFGFLIGVGMALELLGVVELEKARRAD</sequence>
<dbReference type="AlphaFoldDB" id="A0A328AF77"/>
<feature type="transmembrane region" description="Helical" evidence="1">
    <location>
        <begin position="7"/>
        <end position="24"/>
    </location>
</feature>
<keyword evidence="1" id="KW-0812">Transmembrane</keyword>
<organism evidence="2 3">
    <name type="scientific">Phenylobacterium soli</name>
    <dbReference type="NCBI Taxonomy" id="2170551"/>
    <lineage>
        <taxon>Bacteria</taxon>
        <taxon>Pseudomonadati</taxon>
        <taxon>Pseudomonadota</taxon>
        <taxon>Alphaproteobacteria</taxon>
        <taxon>Caulobacterales</taxon>
        <taxon>Caulobacteraceae</taxon>
        <taxon>Phenylobacterium</taxon>
    </lineage>
</organism>
<dbReference type="EMBL" id="QFYQ01000001">
    <property type="protein sequence ID" value="RAK53185.1"/>
    <property type="molecule type" value="Genomic_DNA"/>
</dbReference>
<keyword evidence="1" id="KW-1133">Transmembrane helix</keyword>
<evidence type="ECO:0000313" key="3">
    <source>
        <dbReference type="Proteomes" id="UP000249254"/>
    </source>
</evidence>